<dbReference type="EMBL" id="JBHUEQ010000013">
    <property type="protein sequence ID" value="MFD1745267.1"/>
    <property type="molecule type" value="Genomic_DNA"/>
</dbReference>
<proteinExistence type="predicted"/>
<name>A0ABW4M1F8_9HYPH</name>
<gene>
    <name evidence="1" type="ORF">ACFSE1_07325</name>
</gene>
<comment type="caution">
    <text evidence="1">The sequence shown here is derived from an EMBL/GenBank/DDBJ whole genome shotgun (WGS) entry which is preliminary data.</text>
</comment>
<dbReference type="Pfam" id="PF11294">
    <property type="entry name" value="DUF3095"/>
    <property type="match status" value="1"/>
</dbReference>
<keyword evidence="2" id="KW-1185">Reference proteome</keyword>
<evidence type="ECO:0000313" key="1">
    <source>
        <dbReference type="EMBL" id="MFD1745267.1"/>
    </source>
</evidence>
<dbReference type="RefSeq" id="WP_377398622.1">
    <property type="nucleotide sequence ID" value="NZ_JBHUEQ010000013.1"/>
</dbReference>
<dbReference type="InterPro" id="IPR021445">
    <property type="entry name" value="DUF3095"/>
</dbReference>
<dbReference type="Proteomes" id="UP001597322">
    <property type="component" value="Unassembled WGS sequence"/>
</dbReference>
<evidence type="ECO:0000313" key="2">
    <source>
        <dbReference type="Proteomes" id="UP001597322"/>
    </source>
</evidence>
<organism evidence="1 2">
    <name type="scientific">Rhizobium helianthi</name>
    <dbReference type="NCBI Taxonomy" id="1132695"/>
    <lineage>
        <taxon>Bacteria</taxon>
        <taxon>Pseudomonadati</taxon>
        <taxon>Pseudomonadota</taxon>
        <taxon>Alphaproteobacteria</taxon>
        <taxon>Hyphomicrobiales</taxon>
        <taxon>Rhizobiaceae</taxon>
        <taxon>Rhizobium/Agrobacterium group</taxon>
        <taxon>Rhizobium</taxon>
    </lineage>
</organism>
<accession>A0ABW4M1F8</accession>
<protein>
    <submittedName>
        <fullName evidence="1">DUF3095 domain-containing protein</fullName>
    </submittedName>
</protein>
<reference evidence="2" key="1">
    <citation type="journal article" date="2019" name="Int. J. Syst. Evol. Microbiol.">
        <title>The Global Catalogue of Microorganisms (GCM) 10K type strain sequencing project: providing services to taxonomists for standard genome sequencing and annotation.</title>
        <authorList>
            <consortium name="The Broad Institute Genomics Platform"/>
            <consortium name="The Broad Institute Genome Sequencing Center for Infectious Disease"/>
            <person name="Wu L."/>
            <person name="Ma J."/>
        </authorList>
    </citation>
    <scope>NUCLEOTIDE SEQUENCE [LARGE SCALE GENOMIC DNA]</scope>
    <source>
        <strain evidence="2">CG52</strain>
    </source>
</reference>
<sequence length="388" mass="42140">MSTAANDDFYETLPELSQFEGVADPANYKPLPDGWLLAVADVVGSTQAIAEGRYKDVNMAGAAVISAVMNVLGRKAYPFIFGGDGAMVALPPSASAAARQALAEVHNWVREALRLDMRVALVPVQDIRQAGYDVGVARFAASADASYAMFNGGGASWAEAEMKAGRYLVQDTTAGSLPDLTGLSCRWEPIPAKHGRILSIIAKPVSSDTMEGFRHLVRQLIALTAELDRGSHPIPAEGPPLNYRARNIAKEVSAVSGFQRKLAAFLRARFEVWLVIWLYRFSGRLGRFDARQYARDVAANSDFRKFDDGLKMTVDIDDSHFARIKALLEEAQAQGICEFGLHSQPQALMTCFVFSPLSRNHVHFIDGANGGYALAAGQLSSRRQMGLS</sequence>